<dbReference type="GO" id="GO:0005525">
    <property type="term" value="F:GTP binding"/>
    <property type="evidence" value="ECO:0007669"/>
    <property type="project" value="UniProtKB-KW"/>
</dbReference>
<keyword evidence="4" id="KW-0449">Lipoprotein</keyword>
<dbReference type="NCBIfam" id="TIGR00231">
    <property type="entry name" value="small_GTP"/>
    <property type="match status" value="1"/>
</dbReference>
<dbReference type="SUPFAM" id="SSF52540">
    <property type="entry name" value="P-loop containing nucleoside triphosphate hydrolases"/>
    <property type="match status" value="1"/>
</dbReference>
<dbReference type="InterPro" id="IPR001806">
    <property type="entry name" value="Small_GTPase"/>
</dbReference>
<evidence type="ECO:0008006" key="8">
    <source>
        <dbReference type="Google" id="ProtNLM"/>
    </source>
</evidence>
<comment type="caution">
    <text evidence="6">The sequence shown here is derived from an EMBL/GenBank/DDBJ whole genome shotgun (WGS) entry which is preliminary data.</text>
</comment>
<evidence type="ECO:0000256" key="1">
    <source>
        <dbReference type="ARBA" id="ARBA00006270"/>
    </source>
</evidence>
<dbReference type="GO" id="GO:0032889">
    <property type="term" value="P:regulation of vacuole fusion, non-autophagic"/>
    <property type="evidence" value="ECO:0007669"/>
    <property type="project" value="TreeGrafter"/>
</dbReference>
<reference evidence="6" key="1">
    <citation type="submission" date="2022-07" db="EMBL/GenBank/DDBJ databases">
        <title>Genome Sequence of Physisporinus lineatus.</title>
        <authorList>
            <person name="Buettner E."/>
        </authorList>
    </citation>
    <scope>NUCLEOTIDE SEQUENCE</scope>
    <source>
        <strain evidence="6">VT162</strain>
    </source>
</reference>
<dbReference type="EMBL" id="JANAWD010000362">
    <property type="protein sequence ID" value="KAJ3480671.1"/>
    <property type="molecule type" value="Genomic_DNA"/>
</dbReference>
<feature type="region of interest" description="Disordered" evidence="5">
    <location>
        <begin position="198"/>
        <end position="224"/>
    </location>
</feature>
<dbReference type="AlphaFoldDB" id="A0AAD5UZN8"/>
<name>A0AAD5UZN8_9APHY</name>
<dbReference type="Proteomes" id="UP001212997">
    <property type="component" value="Unassembled WGS sequence"/>
</dbReference>
<proteinExistence type="inferred from homology"/>
<feature type="compositionally biased region" description="Low complexity" evidence="5">
    <location>
        <begin position="256"/>
        <end position="292"/>
    </location>
</feature>
<accession>A0AAD5UZN8</accession>
<dbReference type="GO" id="GO:0000329">
    <property type="term" value="C:fungal-type vacuole membrane"/>
    <property type="evidence" value="ECO:0007669"/>
    <property type="project" value="TreeGrafter"/>
</dbReference>
<dbReference type="PROSITE" id="PS51421">
    <property type="entry name" value="RAS"/>
    <property type="match status" value="1"/>
</dbReference>
<keyword evidence="4" id="KW-0636">Prenylation</keyword>
<dbReference type="SMART" id="SM00176">
    <property type="entry name" value="RAN"/>
    <property type="match status" value="1"/>
</dbReference>
<feature type="region of interest" description="Disordered" evidence="5">
    <location>
        <begin position="247"/>
        <end position="292"/>
    </location>
</feature>
<dbReference type="FunFam" id="3.40.50.300:FF:001447">
    <property type="entry name" value="Ras-related protein Rab-1B"/>
    <property type="match status" value="1"/>
</dbReference>
<dbReference type="Gene3D" id="3.40.50.300">
    <property type="entry name" value="P-loop containing nucleotide triphosphate hydrolases"/>
    <property type="match status" value="1"/>
</dbReference>
<gene>
    <name evidence="6" type="ORF">NLI96_g8184</name>
</gene>
<evidence type="ECO:0000256" key="5">
    <source>
        <dbReference type="SAM" id="MobiDB-lite"/>
    </source>
</evidence>
<dbReference type="PRINTS" id="PR00449">
    <property type="entry name" value="RASTRNSFRMNG"/>
</dbReference>
<evidence type="ECO:0000256" key="3">
    <source>
        <dbReference type="ARBA" id="ARBA00023134"/>
    </source>
</evidence>
<dbReference type="GO" id="GO:0003924">
    <property type="term" value="F:GTPase activity"/>
    <property type="evidence" value="ECO:0007669"/>
    <property type="project" value="InterPro"/>
</dbReference>
<dbReference type="SMART" id="SM00174">
    <property type="entry name" value="RHO"/>
    <property type="match status" value="1"/>
</dbReference>
<dbReference type="PANTHER" id="PTHR47981">
    <property type="entry name" value="RAB FAMILY"/>
    <property type="match status" value="1"/>
</dbReference>
<dbReference type="PANTHER" id="PTHR47981:SF20">
    <property type="entry name" value="RAS-RELATED PROTEIN RAB-7A"/>
    <property type="match status" value="1"/>
</dbReference>
<dbReference type="Pfam" id="PF00071">
    <property type="entry name" value="Ras"/>
    <property type="match status" value="1"/>
</dbReference>
<evidence type="ECO:0000256" key="4">
    <source>
        <dbReference type="ARBA" id="ARBA00023289"/>
    </source>
</evidence>
<feature type="compositionally biased region" description="Basic residues" evidence="5">
    <location>
        <begin position="206"/>
        <end position="217"/>
    </location>
</feature>
<sequence length="391" mass="42918">MRTVKLVVVGASGVGKTSLRSQYISGRFTKGYRATIGADFITKTLAHHSKTGELVTLQIWDTAGQERFSGLSSAFFRGADAVILMFDVNQQSTLDALTKWWSEFKDKAPVPDEETDKFCCVFVGNKTDIIPANFDTRVSEDRAHDFIDDLIPPGPISEPPTPDIDHPTTPDSAHDIPNFPLNGDVDHSTDEPLGIQIYHNPNFNSRGRKSATSRSRSRSTVIRGGTVGTMTTTRTVYHTPSSSVFDTFESARSSPVPTSAYSSRSPSHSPVRSPRRVASVSSTSSAPTITPSLFVKGQATTTCTTPAPTIQPIHSPPERRPKLFFTSAKTGEGVSDVFEYIARRVVTRWEYEEAIEARTLHIQDSSIEGTIRLGRPHSTHLSWMKPSCCDV</sequence>
<dbReference type="InterPro" id="IPR027417">
    <property type="entry name" value="P-loop_NTPase"/>
</dbReference>
<keyword evidence="7" id="KW-1185">Reference proteome</keyword>
<comment type="similarity">
    <text evidence="1">Belongs to the small GTPase superfamily. Rab family.</text>
</comment>
<protein>
    <recommendedName>
        <fullName evidence="8">Ras-domain-containing protein</fullName>
    </recommendedName>
</protein>
<organism evidence="6 7">
    <name type="scientific">Meripilus lineatus</name>
    <dbReference type="NCBI Taxonomy" id="2056292"/>
    <lineage>
        <taxon>Eukaryota</taxon>
        <taxon>Fungi</taxon>
        <taxon>Dikarya</taxon>
        <taxon>Basidiomycota</taxon>
        <taxon>Agaricomycotina</taxon>
        <taxon>Agaricomycetes</taxon>
        <taxon>Polyporales</taxon>
        <taxon>Meripilaceae</taxon>
        <taxon>Meripilus</taxon>
    </lineage>
</organism>
<dbReference type="PROSITE" id="PS51419">
    <property type="entry name" value="RAB"/>
    <property type="match status" value="1"/>
</dbReference>
<dbReference type="InterPro" id="IPR005225">
    <property type="entry name" value="Small_GTP-bd"/>
</dbReference>
<evidence type="ECO:0000313" key="7">
    <source>
        <dbReference type="Proteomes" id="UP001212997"/>
    </source>
</evidence>
<dbReference type="SMART" id="SM00175">
    <property type="entry name" value="RAB"/>
    <property type="match status" value="1"/>
</dbReference>
<keyword evidence="3" id="KW-0342">GTP-binding</keyword>
<keyword evidence="2" id="KW-0547">Nucleotide-binding</keyword>
<dbReference type="SMART" id="SM00173">
    <property type="entry name" value="RAS"/>
    <property type="match status" value="1"/>
</dbReference>
<dbReference type="GO" id="GO:0005770">
    <property type="term" value="C:late endosome"/>
    <property type="evidence" value="ECO:0007669"/>
    <property type="project" value="TreeGrafter"/>
</dbReference>
<evidence type="ECO:0000256" key="2">
    <source>
        <dbReference type="ARBA" id="ARBA00022741"/>
    </source>
</evidence>
<evidence type="ECO:0000313" key="6">
    <source>
        <dbReference type="EMBL" id="KAJ3480671.1"/>
    </source>
</evidence>